<dbReference type="Proteomes" id="UP000305881">
    <property type="component" value="Chromosome"/>
</dbReference>
<reference evidence="2" key="1">
    <citation type="journal article" date="2019" name="J. Bacteriol.">
        <title>A Mutagenic Screen Identifies a TonB-Dependent Receptor Required for the Lanthanide Metal Switch in the Type I Methanotroph 'Methylotuvimicrobium buryatense' 5GB1C.</title>
        <authorList>
            <person name="Groom J.D."/>
            <person name="Ford S.M."/>
            <person name="Pesesky M.W."/>
            <person name="Lidstrom M.E."/>
        </authorList>
    </citation>
    <scope>NUCLEOTIDE SEQUENCE [LARGE SCALE GENOMIC DNA]</scope>
    <source>
        <strain evidence="2">5GB1C</strain>
    </source>
</reference>
<dbReference type="STRING" id="675511.GCA_000341735_04175"/>
<dbReference type="InterPro" id="IPR045664">
    <property type="entry name" value="DUF6387"/>
</dbReference>
<dbReference type="AlphaFoldDB" id="A0A4P9USX3"/>
<name>A0A4P9USX3_METBY</name>
<evidence type="ECO:0000313" key="2">
    <source>
        <dbReference type="Proteomes" id="UP000305881"/>
    </source>
</evidence>
<protein>
    <submittedName>
        <fullName evidence="1">Uncharacterized protein</fullName>
    </submittedName>
</protein>
<proteinExistence type="predicted"/>
<keyword evidence="2" id="KW-1185">Reference proteome</keyword>
<organism evidence="1 2">
    <name type="scientific">Methylotuvimicrobium buryatense</name>
    <name type="common">Methylomicrobium buryatense</name>
    <dbReference type="NCBI Taxonomy" id="95641"/>
    <lineage>
        <taxon>Bacteria</taxon>
        <taxon>Pseudomonadati</taxon>
        <taxon>Pseudomonadota</taxon>
        <taxon>Gammaproteobacteria</taxon>
        <taxon>Methylococcales</taxon>
        <taxon>Methylococcaceae</taxon>
        <taxon>Methylotuvimicrobium</taxon>
    </lineage>
</organism>
<dbReference type="Pfam" id="PF19924">
    <property type="entry name" value="DUF6387"/>
    <property type="match status" value="1"/>
</dbReference>
<dbReference type="OrthoDB" id="5573849at2"/>
<gene>
    <name evidence="1" type="ORF">EQU24_16390</name>
</gene>
<sequence length="280" mass="32989">MAKEFDTSWFDLRNYEPFKTMSVEAWIWQLEAREHYHKVVEHKRGISQDKEDRFLSSIATKLKAGVIPDDPNYYYRHEVKARAILNDPLSTASVNNLSSYEVWRMANNTSISHIWDACKHDDEFSLTESEDKNLFDMAFRPHVLNDKQYIDYWNEALVTINLNATDAQIKNDFDKWLTSFRKKIGSQHEKKLLTQVDFDYWVNYGVIPYLDLVLIAKIEGKKITQHKLARLIFPNEYDVDVVERIRKVSKPTAELLIKNKIYETLILQLAYEKTNGMKNA</sequence>
<dbReference type="EMBL" id="CP035467">
    <property type="protein sequence ID" value="QCW83643.1"/>
    <property type="molecule type" value="Genomic_DNA"/>
</dbReference>
<dbReference type="RefSeq" id="WP_040575375.1">
    <property type="nucleotide sequence ID" value="NZ_CP035467.1"/>
</dbReference>
<dbReference type="KEGG" id="mbur:EQU24_16390"/>
<accession>A0A4P9USX3</accession>
<evidence type="ECO:0000313" key="1">
    <source>
        <dbReference type="EMBL" id="QCW83643.1"/>
    </source>
</evidence>